<dbReference type="Proteomes" id="UP000076858">
    <property type="component" value="Unassembled WGS sequence"/>
</dbReference>
<dbReference type="EMBL" id="LRGB01008790">
    <property type="protein sequence ID" value="KZS00726.1"/>
    <property type="molecule type" value="Genomic_DNA"/>
</dbReference>
<evidence type="ECO:0000313" key="3">
    <source>
        <dbReference type="Proteomes" id="UP000076858"/>
    </source>
</evidence>
<keyword evidence="1" id="KW-0472">Membrane</keyword>
<organism evidence="2 3">
    <name type="scientific">Daphnia magna</name>
    <dbReference type="NCBI Taxonomy" id="35525"/>
    <lineage>
        <taxon>Eukaryota</taxon>
        <taxon>Metazoa</taxon>
        <taxon>Ecdysozoa</taxon>
        <taxon>Arthropoda</taxon>
        <taxon>Crustacea</taxon>
        <taxon>Branchiopoda</taxon>
        <taxon>Diplostraca</taxon>
        <taxon>Cladocera</taxon>
        <taxon>Anomopoda</taxon>
        <taxon>Daphniidae</taxon>
        <taxon>Daphnia</taxon>
    </lineage>
</organism>
<evidence type="ECO:0000313" key="2">
    <source>
        <dbReference type="EMBL" id="KZS00726.1"/>
    </source>
</evidence>
<evidence type="ECO:0000256" key="1">
    <source>
        <dbReference type="SAM" id="Phobius"/>
    </source>
</evidence>
<proteinExistence type="predicted"/>
<gene>
    <name evidence="2" type="ORF">APZ42_002867</name>
</gene>
<name>A0A164HZL5_9CRUS</name>
<protein>
    <submittedName>
        <fullName evidence="2">Uncharacterized protein</fullName>
    </submittedName>
</protein>
<feature type="transmembrane region" description="Helical" evidence="1">
    <location>
        <begin position="35"/>
        <end position="64"/>
    </location>
</feature>
<sequence length="67" mass="7474">VLLYNESVTFSHSIVSKSQRLGQNISGLSPLVELFIFKISVFFSLISRALNVLLTFCTFVFNIVTSS</sequence>
<comment type="caution">
    <text evidence="2">The sequence shown here is derived from an EMBL/GenBank/DDBJ whole genome shotgun (WGS) entry which is preliminary data.</text>
</comment>
<reference evidence="2 3" key="1">
    <citation type="submission" date="2016-03" db="EMBL/GenBank/DDBJ databases">
        <title>EvidentialGene: Evidence-directed Construction of Genes on Genomes.</title>
        <authorList>
            <person name="Gilbert D.G."/>
            <person name="Choi J.-H."/>
            <person name="Mockaitis K."/>
            <person name="Colbourne J."/>
            <person name="Pfrender M."/>
        </authorList>
    </citation>
    <scope>NUCLEOTIDE SEQUENCE [LARGE SCALE GENOMIC DNA]</scope>
    <source>
        <strain evidence="2 3">Xinb3</strain>
        <tissue evidence="2">Complete organism</tissue>
    </source>
</reference>
<accession>A0A164HZL5</accession>
<keyword evidence="3" id="KW-1185">Reference proteome</keyword>
<keyword evidence="1" id="KW-0812">Transmembrane</keyword>
<feature type="non-terminal residue" evidence="2">
    <location>
        <position position="1"/>
    </location>
</feature>
<keyword evidence="1" id="KW-1133">Transmembrane helix</keyword>
<dbReference type="AlphaFoldDB" id="A0A164HZL5"/>